<evidence type="ECO:0000313" key="3">
    <source>
        <dbReference type="EMBL" id="WXB96466.1"/>
    </source>
</evidence>
<feature type="domain" description="NADP-dependent oxidoreductase" evidence="2">
    <location>
        <begin position="14"/>
        <end position="304"/>
    </location>
</feature>
<dbReference type="CDD" id="cd19076">
    <property type="entry name" value="AKR_AKR13A_13D"/>
    <property type="match status" value="1"/>
</dbReference>
<dbReference type="Proteomes" id="UP001377337">
    <property type="component" value="Chromosome"/>
</dbReference>
<evidence type="ECO:0000256" key="1">
    <source>
        <dbReference type="ARBA" id="ARBA00023002"/>
    </source>
</evidence>
<keyword evidence="4" id="KW-1185">Reference proteome</keyword>
<evidence type="ECO:0000259" key="2">
    <source>
        <dbReference type="Pfam" id="PF00248"/>
    </source>
</evidence>
<dbReference type="InterPro" id="IPR020471">
    <property type="entry name" value="AKR"/>
</dbReference>
<reference evidence="3 4" key="1">
    <citation type="submission" date="2024-02" db="EMBL/GenBank/DDBJ databases">
        <title>Seven novel Bacillus-like species.</title>
        <authorList>
            <person name="Liu G."/>
        </authorList>
    </citation>
    <scope>NUCLEOTIDE SEQUENCE [LARGE SCALE GENOMIC DNA]</scope>
    <source>
        <strain evidence="3 4">FJAT-52054</strain>
    </source>
</reference>
<dbReference type="GO" id="GO:0016491">
    <property type="term" value="F:oxidoreductase activity"/>
    <property type="evidence" value="ECO:0007669"/>
    <property type="project" value="UniProtKB-KW"/>
</dbReference>
<keyword evidence="1 3" id="KW-0560">Oxidoreductase</keyword>
<sequence>MEKRKLGSLEVSALGLGCMGMSEFYGETNRKESIETIQLAFELGQNFFDTANVYGNGKNEELVGEALKPIRKNAVLATKFGIVRDENGRPGGVNGRPEYVKKSAEESLKRLQTDYIDLYYLHRPDPETPIEESVGAMAELVKEGKVLHLGLSEVSAETLRRASAVHPISALQTEYSLWSRDVEEIIPAARELGTGIVAYSPLGRGFLTGQFKQFEDFAENDFRRFLPRFQGDNFKRNLDLAEEVHQLAEKKKARSSQIALAWLLHKGEDIVPIPGTKRRTYAKENIDSVKIELTQEEMDMLDTLAGRTAGERYDEQGMRGINR</sequence>
<evidence type="ECO:0000313" key="4">
    <source>
        <dbReference type="Proteomes" id="UP001377337"/>
    </source>
</evidence>
<dbReference type="Gene3D" id="3.20.20.100">
    <property type="entry name" value="NADP-dependent oxidoreductase domain"/>
    <property type="match status" value="1"/>
</dbReference>
<gene>
    <name evidence="3" type="ORF">WCV65_18325</name>
</gene>
<dbReference type="InterPro" id="IPR036812">
    <property type="entry name" value="NAD(P)_OxRdtase_dom_sf"/>
</dbReference>
<dbReference type="InterPro" id="IPR050791">
    <property type="entry name" value="Aldo-Keto_reductase"/>
</dbReference>
<dbReference type="SUPFAM" id="SSF51430">
    <property type="entry name" value="NAD(P)-linked oxidoreductase"/>
    <property type="match status" value="1"/>
</dbReference>
<dbReference type="Pfam" id="PF00248">
    <property type="entry name" value="Aldo_ket_red"/>
    <property type="match status" value="1"/>
</dbReference>
<dbReference type="PRINTS" id="PR00069">
    <property type="entry name" value="ALDKETRDTASE"/>
</dbReference>
<dbReference type="PANTHER" id="PTHR43625:SF40">
    <property type="entry name" value="ALDO-KETO REDUCTASE YAKC [NADP(+)]"/>
    <property type="match status" value="1"/>
</dbReference>
<proteinExistence type="predicted"/>
<dbReference type="InterPro" id="IPR023210">
    <property type="entry name" value="NADP_OxRdtase_dom"/>
</dbReference>
<dbReference type="EMBL" id="CP147407">
    <property type="protein sequence ID" value="WXB96466.1"/>
    <property type="molecule type" value="Genomic_DNA"/>
</dbReference>
<dbReference type="RefSeq" id="WP_338778469.1">
    <property type="nucleotide sequence ID" value="NZ_CP147407.1"/>
</dbReference>
<name>A0ABZ2NGU8_9BACI</name>
<dbReference type="EC" id="1.1.1.-" evidence="3"/>
<protein>
    <submittedName>
        <fullName evidence="3">Aldo/keto reductase</fullName>
        <ecNumber evidence="3">1.1.1.-</ecNumber>
    </submittedName>
</protein>
<accession>A0ABZ2NGU8</accession>
<organism evidence="3 4">
    <name type="scientific">Metabacillus sediminis</name>
    <dbReference type="NCBI Taxonomy" id="3117746"/>
    <lineage>
        <taxon>Bacteria</taxon>
        <taxon>Bacillati</taxon>
        <taxon>Bacillota</taxon>
        <taxon>Bacilli</taxon>
        <taxon>Bacillales</taxon>
        <taxon>Bacillaceae</taxon>
        <taxon>Metabacillus</taxon>
    </lineage>
</organism>
<dbReference type="PANTHER" id="PTHR43625">
    <property type="entry name" value="AFLATOXIN B1 ALDEHYDE REDUCTASE"/>
    <property type="match status" value="1"/>
</dbReference>